<dbReference type="Proteomes" id="UP000093748">
    <property type="component" value="Unassembled WGS sequence"/>
</dbReference>
<dbReference type="SUPFAM" id="SSF54786">
    <property type="entry name" value="YcfA/nrd intein domain"/>
    <property type="match status" value="1"/>
</dbReference>
<evidence type="ECO:0000256" key="2">
    <source>
        <dbReference type="ARBA" id="ARBA00022649"/>
    </source>
</evidence>
<dbReference type="GO" id="GO:0016787">
    <property type="term" value="F:hydrolase activity"/>
    <property type="evidence" value="ECO:0007669"/>
    <property type="project" value="UniProtKB-KW"/>
</dbReference>
<comment type="caution">
    <text evidence="8">The sequence shown here is derived from an EMBL/GenBank/DDBJ whole genome shotgun (WGS) entry which is preliminary data.</text>
</comment>
<dbReference type="GO" id="GO:0003729">
    <property type="term" value="F:mRNA binding"/>
    <property type="evidence" value="ECO:0007669"/>
    <property type="project" value="InterPro"/>
</dbReference>
<dbReference type="GeneID" id="66681488"/>
<evidence type="ECO:0000313" key="8">
    <source>
        <dbReference type="EMBL" id="OBP83147.1"/>
    </source>
</evidence>
<keyword evidence="6" id="KW-0694">RNA-binding</keyword>
<dbReference type="Pfam" id="PF07927">
    <property type="entry name" value="HicA_toxin"/>
    <property type="match status" value="1"/>
</dbReference>
<dbReference type="RefSeq" id="WP_032932099.1">
    <property type="nucleotide sequence ID" value="NZ_LZTH01000015.1"/>
</dbReference>
<gene>
    <name evidence="8" type="ORF">BAE39_06495</name>
</gene>
<dbReference type="InterPro" id="IPR038570">
    <property type="entry name" value="HicA_sf"/>
</dbReference>
<keyword evidence="7" id="KW-0346">Stress response</keyword>
<evidence type="ECO:0000256" key="3">
    <source>
        <dbReference type="ARBA" id="ARBA00022722"/>
    </source>
</evidence>
<keyword evidence="5" id="KW-0378">Hydrolase</keyword>
<keyword evidence="4" id="KW-0255">Endonuclease</keyword>
<evidence type="ECO:0000256" key="5">
    <source>
        <dbReference type="ARBA" id="ARBA00022801"/>
    </source>
</evidence>
<evidence type="ECO:0000313" key="9">
    <source>
        <dbReference type="Proteomes" id="UP000093748"/>
    </source>
</evidence>
<evidence type="ECO:0000256" key="4">
    <source>
        <dbReference type="ARBA" id="ARBA00022759"/>
    </source>
</evidence>
<organism evidence="8 9">
    <name type="scientific">Rhizobium loti</name>
    <name type="common">Mesorhizobium loti</name>
    <dbReference type="NCBI Taxonomy" id="381"/>
    <lineage>
        <taxon>Bacteria</taxon>
        <taxon>Pseudomonadati</taxon>
        <taxon>Pseudomonadota</taxon>
        <taxon>Alphaproteobacteria</taxon>
        <taxon>Hyphomicrobiales</taxon>
        <taxon>Phyllobacteriaceae</taxon>
        <taxon>Mesorhizobium</taxon>
    </lineage>
</organism>
<keyword evidence="2" id="KW-1277">Toxin-antitoxin system</keyword>
<name>A0A1A5IWL7_RHILI</name>
<accession>A0A1A5IWL7</accession>
<dbReference type="InterPro" id="IPR012933">
    <property type="entry name" value="HicA_mRNA_interferase"/>
</dbReference>
<proteinExistence type="inferred from homology"/>
<protein>
    <recommendedName>
        <fullName evidence="10">Type II toxin-antitoxin system HicA family toxin</fullName>
    </recommendedName>
</protein>
<evidence type="ECO:0008006" key="10">
    <source>
        <dbReference type="Google" id="ProtNLM"/>
    </source>
</evidence>
<dbReference type="GO" id="GO:0004519">
    <property type="term" value="F:endonuclease activity"/>
    <property type="evidence" value="ECO:0007669"/>
    <property type="project" value="UniProtKB-KW"/>
</dbReference>
<dbReference type="EMBL" id="LZTJ01000001">
    <property type="protein sequence ID" value="OBP83147.1"/>
    <property type="molecule type" value="Genomic_DNA"/>
</dbReference>
<dbReference type="OrthoDB" id="7998810at2"/>
<dbReference type="Gene3D" id="3.30.920.30">
    <property type="entry name" value="Hypothetical protein"/>
    <property type="match status" value="1"/>
</dbReference>
<keyword evidence="3" id="KW-0540">Nuclease</keyword>
<evidence type="ECO:0000256" key="7">
    <source>
        <dbReference type="ARBA" id="ARBA00023016"/>
    </source>
</evidence>
<evidence type="ECO:0000256" key="6">
    <source>
        <dbReference type="ARBA" id="ARBA00022884"/>
    </source>
</evidence>
<evidence type="ECO:0000256" key="1">
    <source>
        <dbReference type="ARBA" id="ARBA00006620"/>
    </source>
</evidence>
<comment type="similarity">
    <text evidence="1">Belongs to the HicA mRNA interferase family.</text>
</comment>
<reference evidence="9" key="1">
    <citation type="submission" date="2016-06" db="EMBL/GenBank/DDBJ databases">
        <title>NZP2037 Pacbio-Illumina hybrid assembly.</title>
        <authorList>
            <person name="Ramsay J.P."/>
        </authorList>
    </citation>
    <scope>NUCLEOTIDE SEQUENCE [LARGE SCALE GENOMIC DNA]</scope>
    <source>
        <strain evidence="9">R7ANS::ICEMlSym2042</strain>
    </source>
</reference>
<dbReference type="AlphaFoldDB" id="A0A1A5IWL7"/>
<sequence>MPLIETNTRKIVTRLLRDGWLSIGGGKHDKYEHPDRPEVIIIVPRHREQSLGVARSIARLAGWI</sequence>